<sequence length="150" mass="17664">MHEYELNYKEFEVDFFSFKKKSKAEFDEISSGLAIANKHSLNRPLIHILKLSLSCGIFPDVLKSAVTLIYECNDHSDISTYRPISIFSVFSKLFERVVFNRIYDYFIKRVFLDLSKAFDAVDHCILLDKLRHYEIKANRKKYVHNIQSEG</sequence>
<dbReference type="SUPFAM" id="SSF56672">
    <property type="entry name" value="DNA/RNA polymerases"/>
    <property type="match status" value="1"/>
</dbReference>
<reference evidence="2" key="1">
    <citation type="submission" date="2025-08" db="UniProtKB">
        <authorList>
            <consortium name="RefSeq"/>
        </authorList>
    </citation>
    <scope>IDENTIFICATION</scope>
</reference>
<dbReference type="InterPro" id="IPR043502">
    <property type="entry name" value="DNA/RNA_pol_sf"/>
</dbReference>
<organism evidence="1 2">
    <name type="scientific">Hydra vulgaris</name>
    <name type="common">Hydra</name>
    <name type="synonym">Hydra attenuata</name>
    <dbReference type="NCBI Taxonomy" id="6087"/>
    <lineage>
        <taxon>Eukaryota</taxon>
        <taxon>Metazoa</taxon>
        <taxon>Cnidaria</taxon>
        <taxon>Hydrozoa</taxon>
        <taxon>Hydroidolina</taxon>
        <taxon>Anthoathecata</taxon>
        <taxon>Aplanulata</taxon>
        <taxon>Hydridae</taxon>
        <taxon>Hydra</taxon>
    </lineage>
</organism>
<proteinExistence type="predicted"/>
<protein>
    <submittedName>
        <fullName evidence="2">Uncharacterized protein LOC136088023</fullName>
    </submittedName>
</protein>
<gene>
    <name evidence="2" type="primary">LOC136088023</name>
</gene>
<evidence type="ECO:0000313" key="2">
    <source>
        <dbReference type="RefSeq" id="XP_065667735.1"/>
    </source>
</evidence>
<dbReference type="Proteomes" id="UP001652625">
    <property type="component" value="Chromosome 12"/>
</dbReference>
<accession>A0ABM4D0H4</accession>
<keyword evidence="1" id="KW-1185">Reference proteome</keyword>
<dbReference type="GeneID" id="136088023"/>
<evidence type="ECO:0000313" key="1">
    <source>
        <dbReference type="Proteomes" id="UP001652625"/>
    </source>
</evidence>
<dbReference type="RefSeq" id="XP_065667735.1">
    <property type="nucleotide sequence ID" value="XM_065811663.1"/>
</dbReference>
<name>A0ABM4D0H4_HYDVU</name>